<dbReference type="InterPro" id="IPR003423">
    <property type="entry name" value="OMP_efflux"/>
</dbReference>
<dbReference type="GO" id="GO:0015562">
    <property type="term" value="F:efflux transmembrane transporter activity"/>
    <property type="evidence" value="ECO:0007669"/>
    <property type="project" value="InterPro"/>
</dbReference>
<dbReference type="AlphaFoldDB" id="A0A6I4IBD4"/>
<proteinExistence type="inferred from homology"/>
<organism evidence="3 4">
    <name type="scientific">Mucilaginibacter aquatilis</name>
    <dbReference type="NCBI Taxonomy" id="1517760"/>
    <lineage>
        <taxon>Bacteria</taxon>
        <taxon>Pseudomonadati</taxon>
        <taxon>Bacteroidota</taxon>
        <taxon>Sphingobacteriia</taxon>
        <taxon>Sphingobacteriales</taxon>
        <taxon>Sphingobacteriaceae</taxon>
        <taxon>Mucilaginibacter</taxon>
    </lineage>
</organism>
<name>A0A6I4IBD4_9SPHI</name>
<accession>A0A6I4IBD4</accession>
<protein>
    <recommendedName>
        <fullName evidence="5">TolC family protein</fullName>
    </recommendedName>
</protein>
<keyword evidence="2" id="KW-0732">Signal</keyword>
<dbReference type="InterPro" id="IPR010131">
    <property type="entry name" value="MdtP/NodT-like"/>
</dbReference>
<dbReference type="Proteomes" id="UP000434850">
    <property type="component" value="Unassembled WGS sequence"/>
</dbReference>
<dbReference type="Gene3D" id="1.20.1600.10">
    <property type="entry name" value="Outer membrane efflux proteins (OEP)"/>
    <property type="match status" value="1"/>
</dbReference>
<dbReference type="EMBL" id="WQLA01000002">
    <property type="protein sequence ID" value="MVN90739.1"/>
    <property type="molecule type" value="Genomic_DNA"/>
</dbReference>
<feature type="signal peptide" evidence="2">
    <location>
        <begin position="1"/>
        <end position="24"/>
    </location>
</feature>
<dbReference type="Pfam" id="PF02321">
    <property type="entry name" value="OEP"/>
    <property type="match status" value="1"/>
</dbReference>
<comment type="caution">
    <text evidence="3">The sequence shown here is derived from an EMBL/GenBank/DDBJ whole genome shotgun (WGS) entry which is preliminary data.</text>
</comment>
<evidence type="ECO:0008006" key="5">
    <source>
        <dbReference type="Google" id="ProtNLM"/>
    </source>
</evidence>
<evidence type="ECO:0000313" key="3">
    <source>
        <dbReference type="EMBL" id="MVN90739.1"/>
    </source>
</evidence>
<dbReference type="SUPFAM" id="SSF56954">
    <property type="entry name" value="Outer membrane efflux proteins (OEP)"/>
    <property type="match status" value="1"/>
</dbReference>
<sequence>MSKIYTLVIVLLLTVVAAPNSAIAQNSIIPEISEPYLEKLIATAKANYPRVKSLDERLNIAKNNVSRQRLSYLDALTFSYVYQPNTTLNLNALQPGNTDGSAIGNNNRTSIFSGTQFGLFFNLGSYLQKPFAVKQSKRELNIANNDVQEYMLTLTTLVKKRYYTYLQRLASLKLQTQASTDAESVMKDVKYRFEKGEVTVESYNQARISVTQQTQAKITAETDLFTAKADLEELVGEKLEDIR</sequence>
<evidence type="ECO:0000256" key="2">
    <source>
        <dbReference type="SAM" id="SignalP"/>
    </source>
</evidence>
<gene>
    <name evidence="3" type="ORF">GO816_06345</name>
</gene>
<evidence type="ECO:0000256" key="1">
    <source>
        <dbReference type="ARBA" id="ARBA00007613"/>
    </source>
</evidence>
<comment type="similarity">
    <text evidence="1">Belongs to the outer membrane factor (OMF) (TC 1.B.17) family.</text>
</comment>
<evidence type="ECO:0000313" key="4">
    <source>
        <dbReference type="Proteomes" id="UP000434850"/>
    </source>
</evidence>
<reference evidence="3 4" key="1">
    <citation type="submission" date="2019-12" db="EMBL/GenBank/DDBJ databases">
        <title>Mucilaginibacter sp. HME9299 genome sequencing and assembly.</title>
        <authorList>
            <person name="Kang H."/>
            <person name="Kim H."/>
            <person name="Joh K."/>
        </authorList>
    </citation>
    <scope>NUCLEOTIDE SEQUENCE [LARGE SCALE GENOMIC DNA]</scope>
    <source>
        <strain evidence="3 4">HME9299</strain>
    </source>
</reference>
<dbReference type="OrthoDB" id="793488at2"/>
<dbReference type="RefSeq" id="WP_157540511.1">
    <property type="nucleotide sequence ID" value="NZ_WQLA01000002.1"/>
</dbReference>
<keyword evidence="4" id="KW-1185">Reference proteome</keyword>
<feature type="chain" id="PRO_5026259899" description="TolC family protein" evidence="2">
    <location>
        <begin position="25"/>
        <end position="243"/>
    </location>
</feature>
<dbReference type="PANTHER" id="PTHR30203">
    <property type="entry name" value="OUTER MEMBRANE CATION EFFLUX PROTEIN"/>
    <property type="match status" value="1"/>
</dbReference>